<proteinExistence type="predicted"/>
<dbReference type="EMBL" id="CP154858">
    <property type="protein sequence ID" value="XDT73589.1"/>
    <property type="molecule type" value="Genomic_DNA"/>
</dbReference>
<accession>A0AB39UZ98</accession>
<keyword evidence="1 3" id="KW-0378">Hydrolase</keyword>
<dbReference type="InterPro" id="IPR045254">
    <property type="entry name" value="Nit1/2_C-N_Hydrolase"/>
</dbReference>
<reference evidence="3" key="1">
    <citation type="submission" date="2024-05" db="EMBL/GenBank/DDBJ databases">
        <title>Genome sequencing of novel strain.</title>
        <authorList>
            <person name="Ganbat D."/>
            <person name="Ganbat S."/>
            <person name="Lee S.-J."/>
        </authorList>
    </citation>
    <scope>NUCLEOTIDE SEQUENCE</scope>
    <source>
        <strain evidence="3">SMD15-11</strain>
    </source>
</reference>
<evidence type="ECO:0000256" key="1">
    <source>
        <dbReference type="ARBA" id="ARBA00022801"/>
    </source>
</evidence>
<dbReference type="InterPro" id="IPR036526">
    <property type="entry name" value="C-N_Hydrolase_sf"/>
</dbReference>
<dbReference type="Pfam" id="PF00795">
    <property type="entry name" value="CN_hydrolase"/>
    <property type="match status" value="1"/>
</dbReference>
<feature type="domain" description="CN hydrolase" evidence="2">
    <location>
        <begin position="5"/>
        <end position="257"/>
    </location>
</feature>
<name>A0AB39UZ98_9GAMM</name>
<evidence type="ECO:0000313" key="3">
    <source>
        <dbReference type="EMBL" id="XDT73589.1"/>
    </source>
</evidence>
<dbReference type="GO" id="GO:0016811">
    <property type="term" value="F:hydrolase activity, acting on carbon-nitrogen (but not peptide) bonds, in linear amides"/>
    <property type="evidence" value="ECO:0007669"/>
    <property type="project" value="InterPro"/>
</dbReference>
<dbReference type="InterPro" id="IPR003010">
    <property type="entry name" value="C-N_Hydrolase"/>
</dbReference>
<dbReference type="RefSeq" id="WP_369602575.1">
    <property type="nucleotide sequence ID" value="NZ_CP154858.1"/>
</dbReference>
<protein>
    <submittedName>
        <fullName evidence="3">Carbon-nitrogen hydrolase family protein</fullName>
    </submittedName>
</protein>
<dbReference type="PANTHER" id="PTHR23088">
    <property type="entry name" value="NITRILASE-RELATED"/>
    <property type="match status" value="1"/>
</dbReference>
<organism evidence="3">
    <name type="scientific">Thermohahella caldifontis</name>
    <dbReference type="NCBI Taxonomy" id="3142973"/>
    <lineage>
        <taxon>Bacteria</taxon>
        <taxon>Pseudomonadati</taxon>
        <taxon>Pseudomonadota</taxon>
        <taxon>Gammaproteobacteria</taxon>
        <taxon>Oceanospirillales</taxon>
        <taxon>Hahellaceae</taxon>
        <taxon>Thermohahella</taxon>
    </lineage>
</organism>
<dbReference type="PROSITE" id="PS50263">
    <property type="entry name" value="CN_HYDROLASE"/>
    <property type="match status" value="1"/>
</dbReference>
<dbReference type="PANTHER" id="PTHR23088:SF27">
    <property type="entry name" value="DEAMINATED GLUTATHIONE AMIDASE"/>
    <property type="match status" value="1"/>
</dbReference>
<dbReference type="KEGG" id="tcd:AAIA72_06360"/>
<evidence type="ECO:0000259" key="2">
    <source>
        <dbReference type="PROSITE" id="PS50263"/>
    </source>
</evidence>
<dbReference type="SUPFAM" id="SSF56317">
    <property type="entry name" value="Carbon-nitrogen hydrolase"/>
    <property type="match status" value="1"/>
</dbReference>
<sequence length="281" mass="30679">MSRKLCVAAIQMCSGPDIGRNLEQAAHLLSRAASSGVDWAVLPENFAALDADPGVVMQEAKAIRDWLVAQARDLGMGIVGGSMAWPERPDGSLPDGGRARATCWIVNHDGRIAGRYDKIHLFDAQVNDQRGGYRESAIYEAGTVPARVDLGEWSVQPVICYDLRFPELFRVWGAPVDWIAAPSAFTAVTGARHWEILCRARAIENQCYVVAANQGGLHPGGRETWGHSMIVSPDGEVLAEQRDATAEGGVMIAEIDREFLASLRRSIPVWAHRRLPCQSPE</sequence>
<dbReference type="Gene3D" id="3.60.110.10">
    <property type="entry name" value="Carbon-nitrogen hydrolase"/>
    <property type="match status" value="1"/>
</dbReference>
<dbReference type="AlphaFoldDB" id="A0AB39UZ98"/>
<gene>
    <name evidence="3" type="ORF">AAIA72_06360</name>
</gene>
<dbReference type="CDD" id="cd07572">
    <property type="entry name" value="nit"/>
    <property type="match status" value="1"/>
</dbReference>